<keyword evidence="4" id="KW-1003">Cell membrane</keyword>
<feature type="transmembrane region" description="Helical" evidence="11">
    <location>
        <begin position="246"/>
        <end position="266"/>
    </location>
</feature>
<accession>A0AA36CGD3</accession>
<dbReference type="CDD" id="cd18987">
    <property type="entry name" value="LGIC_ECD_anion"/>
    <property type="match status" value="1"/>
</dbReference>
<keyword evidence="8" id="KW-0406">Ion transport</keyword>
<keyword evidence="7 11" id="KW-1133">Transmembrane helix</keyword>
<feature type="domain" description="Neurotransmitter-gated ion-channel ligand-binding" evidence="12">
    <location>
        <begin position="33"/>
        <end position="196"/>
    </location>
</feature>
<dbReference type="EMBL" id="CATQJA010001599">
    <property type="protein sequence ID" value="CAJ0567903.1"/>
    <property type="molecule type" value="Genomic_DNA"/>
</dbReference>
<feature type="non-terminal residue" evidence="13">
    <location>
        <position position="1"/>
    </location>
</feature>
<evidence type="ECO:0000256" key="6">
    <source>
        <dbReference type="ARBA" id="ARBA00022729"/>
    </source>
</evidence>
<organism evidence="13 14">
    <name type="scientific">Mesorhabditis spiculigera</name>
    <dbReference type="NCBI Taxonomy" id="96644"/>
    <lineage>
        <taxon>Eukaryota</taxon>
        <taxon>Metazoa</taxon>
        <taxon>Ecdysozoa</taxon>
        <taxon>Nematoda</taxon>
        <taxon>Chromadorea</taxon>
        <taxon>Rhabditida</taxon>
        <taxon>Rhabditina</taxon>
        <taxon>Rhabditomorpha</taxon>
        <taxon>Rhabditoidea</taxon>
        <taxon>Rhabditidae</taxon>
        <taxon>Mesorhabditinae</taxon>
        <taxon>Mesorhabditis</taxon>
    </lineage>
</organism>
<dbReference type="Proteomes" id="UP001177023">
    <property type="component" value="Unassembled WGS sequence"/>
</dbReference>
<evidence type="ECO:0000256" key="11">
    <source>
        <dbReference type="SAM" id="Phobius"/>
    </source>
</evidence>
<dbReference type="InterPro" id="IPR006028">
    <property type="entry name" value="GABAA/Glycine_rcpt"/>
</dbReference>
<feature type="transmembrane region" description="Helical" evidence="11">
    <location>
        <begin position="278"/>
        <end position="300"/>
    </location>
</feature>
<feature type="transmembrane region" description="Helical" evidence="11">
    <location>
        <begin position="306"/>
        <end position="329"/>
    </location>
</feature>
<feature type="transmembrane region" description="Helical" evidence="11">
    <location>
        <begin position="376"/>
        <end position="396"/>
    </location>
</feature>
<evidence type="ECO:0000256" key="8">
    <source>
        <dbReference type="ARBA" id="ARBA00023065"/>
    </source>
</evidence>
<dbReference type="Gene3D" id="1.20.58.390">
    <property type="entry name" value="Neurotransmitter-gated ion-channel transmembrane domain"/>
    <property type="match status" value="1"/>
</dbReference>
<evidence type="ECO:0000256" key="9">
    <source>
        <dbReference type="ARBA" id="ARBA00023136"/>
    </source>
</evidence>
<keyword evidence="6" id="KW-0732">Signal</keyword>
<name>A0AA36CGD3_9BILA</name>
<dbReference type="SUPFAM" id="SSF63712">
    <property type="entry name" value="Nicotinic receptor ligand binding domain-like"/>
    <property type="match status" value="1"/>
</dbReference>
<evidence type="ECO:0000256" key="10">
    <source>
        <dbReference type="ARBA" id="ARBA00023303"/>
    </source>
</evidence>
<dbReference type="GO" id="GO:0005230">
    <property type="term" value="F:extracellular ligand-gated monoatomic ion channel activity"/>
    <property type="evidence" value="ECO:0007669"/>
    <property type="project" value="InterPro"/>
</dbReference>
<dbReference type="GO" id="GO:0005886">
    <property type="term" value="C:plasma membrane"/>
    <property type="evidence" value="ECO:0007669"/>
    <property type="project" value="UniProtKB-SubCell"/>
</dbReference>
<evidence type="ECO:0000313" key="13">
    <source>
        <dbReference type="EMBL" id="CAJ0567903.1"/>
    </source>
</evidence>
<keyword evidence="9 11" id="KW-0472">Membrane</keyword>
<dbReference type="InterPro" id="IPR006202">
    <property type="entry name" value="Neur_chan_lig-bd"/>
</dbReference>
<evidence type="ECO:0000256" key="5">
    <source>
        <dbReference type="ARBA" id="ARBA00022692"/>
    </source>
</evidence>
<keyword evidence="10" id="KW-0407">Ion channel</keyword>
<dbReference type="Gene3D" id="2.70.170.10">
    <property type="entry name" value="Neurotransmitter-gated ion-channel ligand-binding domain"/>
    <property type="match status" value="1"/>
</dbReference>
<gene>
    <name evidence="13" type="ORF">MSPICULIGERA_LOCUS6436</name>
</gene>
<dbReference type="GO" id="GO:0004888">
    <property type="term" value="F:transmembrane signaling receptor activity"/>
    <property type="evidence" value="ECO:0007669"/>
    <property type="project" value="InterPro"/>
</dbReference>
<dbReference type="InterPro" id="IPR036734">
    <property type="entry name" value="Neur_chan_lig-bd_sf"/>
</dbReference>
<sequence length="397" mass="44333">MQPSFILIFGLLFARACAQQNGAHTRREGVVRQAVERILSNSHYDASQRPPIKNGPSSAVPVIVSVFLNRIVWHDEYAEVDLRLREQWEDSRLAYEVDPREAIDEITLPGSKQIWTPGTYFSNAKEKANDAVARGRTLVEPSGFVRASTGRTIYVPVSHGASFPFLNRRTFKLRLSSFNYPIEDVIYVWANSPPLVVPVEVADDLMEGTVKFEEVAAGDCIGNYTFGSYPCIDVDITFSSSTFSSFARVFLPSILLVIASWLHFWIHGSWSVPRTVSAAAPFLIFAALFLFGGSALPSSVPSLWCWLSFCLLLSFLSLLEYFLVILCGIRRNIRYASGRAGSAADDSPLTPHGNQTLEVVYDGKCASFRENNGLDVISRILFPVLFLVWCLLYFFVL</sequence>
<keyword evidence="14" id="KW-1185">Reference proteome</keyword>
<protein>
    <recommendedName>
        <fullName evidence="12">Neurotransmitter-gated ion-channel ligand-binding domain-containing protein</fullName>
    </recommendedName>
</protein>
<evidence type="ECO:0000256" key="3">
    <source>
        <dbReference type="ARBA" id="ARBA00022448"/>
    </source>
</evidence>
<comment type="subcellular location">
    <subcellularLocation>
        <location evidence="2">Cell membrane</location>
    </subcellularLocation>
    <subcellularLocation>
        <location evidence="1">Membrane</location>
        <topology evidence="1">Multi-pass membrane protein</topology>
    </subcellularLocation>
</comment>
<dbReference type="Pfam" id="PF02931">
    <property type="entry name" value="Neur_chan_LBD"/>
    <property type="match status" value="1"/>
</dbReference>
<comment type="caution">
    <text evidence="13">The sequence shown here is derived from an EMBL/GenBank/DDBJ whole genome shotgun (WGS) entry which is preliminary data.</text>
</comment>
<evidence type="ECO:0000313" key="14">
    <source>
        <dbReference type="Proteomes" id="UP001177023"/>
    </source>
</evidence>
<evidence type="ECO:0000256" key="4">
    <source>
        <dbReference type="ARBA" id="ARBA00022475"/>
    </source>
</evidence>
<evidence type="ECO:0000256" key="2">
    <source>
        <dbReference type="ARBA" id="ARBA00004236"/>
    </source>
</evidence>
<keyword evidence="3" id="KW-0813">Transport</keyword>
<dbReference type="InterPro" id="IPR036719">
    <property type="entry name" value="Neuro-gated_channel_TM_sf"/>
</dbReference>
<dbReference type="SUPFAM" id="SSF90112">
    <property type="entry name" value="Neurotransmitter-gated ion-channel transmembrane pore"/>
    <property type="match status" value="1"/>
</dbReference>
<proteinExistence type="predicted"/>
<dbReference type="InterPro" id="IPR038050">
    <property type="entry name" value="Neuro_actylchol_rec"/>
</dbReference>
<dbReference type="PANTHER" id="PTHR18945">
    <property type="entry name" value="NEUROTRANSMITTER GATED ION CHANNEL"/>
    <property type="match status" value="1"/>
</dbReference>
<evidence type="ECO:0000256" key="1">
    <source>
        <dbReference type="ARBA" id="ARBA00004141"/>
    </source>
</evidence>
<evidence type="ECO:0000259" key="12">
    <source>
        <dbReference type="Pfam" id="PF02931"/>
    </source>
</evidence>
<evidence type="ECO:0000256" key="7">
    <source>
        <dbReference type="ARBA" id="ARBA00022989"/>
    </source>
</evidence>
<dbReference type="AlphaFoldDB" id="A0AA36CGD3"/>
<keyword evidence="5 11" id="KW-0812">Transmembrane</keyword>
<reference evidence="13" key="1">
    <citation type="submission" date="2023-06" db="EMBL/GenBank/DDBJ databases">
        <authorList>
            <person name="Delattre M."/>
        </authorList>
    </citation>
    <scope>NUCLEOTIDE SEQUENCE</scope>
    <source>
        <strain evidence="13">AF72</strain>
    </source>
</reference>
<dbReference type="InterPro" id="IPR006201">
    <property type="entry name" value="Neur_channel"/>
</dbReference>
<dbReference type="PRINTS" id="PR00253">
    <property type="entry name" value="GABAARECEPTR"/>
</dbReference>